<accession>A0A194SBK8</accession>
<comment type="similarity">
    <text evidence="1">Belongs to the AFG1 ATPase family.</text>
</comment>
<keyword evidence="6" id="KW-1185">Reference proteome</keyword>
<reference evidence="5 6" key="1">
    <citation type="journal article" date="2015" name="Front. Microbiol.">
        <title>Genome sequence of the plant growth promoting endophytic yeast Rhodotorula graminis WP1.</title>
        <authorList>
            <person name="Firrincieli A."/>
            <person name="Otillar R."/>
            <person name="Salamov A."/>
            <person name="Schmutz J."/>
            <person name="Khan Z."/>
            <person name="Redman R.S."/>
            <person name="Fleck N.D."/>
            <person name="Lindquist E."/>
            <person name="Grigoriev I.V."/>
            <person name="Doty S.L."/>
        </authorList>
    </citation>
    <scope>NUCLEOTIDE SEQUENCE [LARGE SCALE GENOMIC DNA]</scope>
    <source>
        <strain evidence="5 6">WP1</strain>
    </source>
</reference>
<gene>
    <name evidence="5" type="ORF">RHOBADRAFT_24616</name>
</gene>
<proteinExistence type="inferred from homology"/>
<dbReference type="SUPFAM" id="SSF52540">
    <property type="entry name" value="P-loop containing nucleoside triphosphate hydrolases"/>
    <property type="match status" value="1"/>
</dbReference>
<evidence type="ECO:0000256" key="1">
    <source>
        <dbReference type="ARBA" id="ARBA00010322"/>
    </source>
</evidence>
<dbReference type="InterPro" id="IPR027417">
    <property type="entry name" value="P-loop_NTPase"/>
</dbReference>
<evidence type="ECO:0000313" key="6">
    <source>
        <dbReference type="Proteomes" id="UP000053890"/>
    </source>
</evidence>
<dbReference type="RefSeq" id="XP_018272840.1">
    <property type="nucleotide sequence ID" value="XM_018412646.1"/>
</dbReference>
<dbReference type="GO" id="GO:0005524">
    <property type="term" value="F:ATP binding"/>
    <property type="evidence" value="ECO:0007669"/>
    <property type="project" value="UniProtKB-KW"/>
</dbReference>
<feature type="region of interest" description="Disordered" evidence="4">
    <location>
        <begin position="1"/>
        <end position="21"/>
    </location>
</feature>
<dbReference type="Pfam" id="PF03969">
    <property type="entry name" value="AFG1_ATPase"/>
    <property type="match status" value="1"/>
</dbReference>
<dbReference type="InterPro" id="IPR005654">
    <property type="entry name" value="ATPase_AFG1-like"/>
</dbReference>
<dbReference type="AlphaFoldDB" id="A0A194SBK8"/>
<protein>
    <recommendedName>
        <fullName evidence="7">AAA+ ATPase domain-containing protein</fullName>
    </recommendedName>
</protein>
<dbReference type="GO" id="GO:0005739">
    <property type="term" value="C:mitochondrion"/>
    <property type="evidence" value="ECO:0007669"/>
    <property type="project" value="TreeGrafter"/>
</dbReference>
<keyword evidence="2" id="KW-0547">Nucleotide-binding</keyword>
<dbReference type="EMBL" id="KQ474075">
    <property type="protein sequence ID" value="KPV76791.1"/>
    <property type="molecule type" value="Genomic_DNA"/>
</dbReference>
<dbReference type="GO" id="GO:0016887">
    <property type="term" value="F:ATP hydrolysis activity"/>
    <property type="evidence" value="ECO:0007669"/>
    <property type="project" value="InterPro"/>
</dbReference>
<evidence type="ECO:0000313" key="5">
    <source>
        <dbReference type="EMBL" id="KPV76791.1"/>
    </source>
</evidence>
<evidence type="ECO:0008006" key="7">
    <source>
        <dbReference type="Google" id="ProtNLM"/>
    </source>
</evidence>
<dbReference type="GO" id="GO:0006515">
    <property type="term" value="P:protein quality control for misfolded or incompletely synthesized proteins"/>
    <property type="evidence" value="ECO:0007669"/>
    <property type="project" value="TreeGrafter"/>
</dbReference>
<dbReference type="OrthoDB" id="548867at2759"/>
<sequence>MYDQLASYDPPPIGPLPPPVQPSMWDRLMRSRFFRDMADELHQANTATIPLPPPPPGLPKGLYLFGSVGCGKSFLMDLLYAHLPDKYRRSASEGGFGARRVHFHQFMMDVHKKGHLIKLRDGAAQDWIVMAAREIAGETRVLCFDEFQVTDIADAMILRRLMEALHAHGVVCVMTSNRAPDELYKNGIQREQFVPCIELIKSSFVVHCLDSDIDYRKRPRELSRVYFSPITDATKREFAKLFRSACDHLSPNEAVTTDRQLSVWGRPVHVPHSTSQVAHFAFEDLCGDGHSAADYLEITKTFGSIFVSGVPQLGLETKDQARRFILFVDAAYEAKTKLFVLSDPPIAQVFSDERPAGAVGAGEISAHQRSMMDDLGLSADIVGASSIFTGDEEVFAFARAVSRITEMGTVHWARSQGVAEGAQGLKGEQVEEEGVRLSAAA</sequence>
<dbReference type="OMA" id="ARRFINM"/>
<dbReference type="NCBIfam" id="NF040713">
    <property type="entry name" value="ZapE"/>
    <property type="match status" value="1"/>
</dbReference>
<dbReference type="PANTHER" id="PTHR12169:SF6">
    <property type="entry name" value="AFG1-LIKE ATPASE"/>
    <property type="match status" value="1"/>
</dbReference>
<evidence type="ECO:0000256" key="4">
    <source>
        <dbReference type="SAM" id="MobiDB-lite"/>
    </source>
</evidence>
<evidence type="ECO:0000256" key="2">
    <source>
        <dbReference type="ARBA" id="ARBA00022741"/>
    </source>
</evidence>
<dbReference type="Gene3D" id="3.40.50.300">
    <property type="entry name" value="P-loop containing nucleotide triphosphate hydrolases"/>
    <property type="match status" value="1"/>
</dbReference>
<evidence type="ECO:0000256" key="3">
    <source>
        <dbReference type="ARBA" id="ARBA00022840"/>
    </source>
</evidence>
<dbReference type="GeneID" id="28973095"/>
<dbReference type="Proteomes" id="UP000053890">
    <property type="component" value="Unassembled WGS sequence"/>
</dbReference>
<feature type="compositionally biased region" description="Pro residues" evidence="4">
    <location>
        <begin position="9"/>
        <end position="21"/>
    </location>
</feature>
<name>A0A194SBK8_RHOGW</name>
<dbReference type="PANTHER" id="PTHR12169">
    <property type="entry name" value="ATPASE N2B"/>
    <property type="match status" value="1"/>
</dbReference>
<keyword evidence="3" id="KW-0067">ATP-binding</keyword>
<organism evidence="5 6">
    <name type="scientific">Rhodotorula graminis (strain WP1)</name>
    <dbReference type="NCBI Taxonomy" id="578459"/>
    <lineage>
        <taxon>Eukaryota</taxon>
        <taxon>Fungi</taxon>
        <taxon>Dikarya</taxon>
        <taxon>Basidiomycota</taxon>
        <taxon>Pucciniomycotina</taxon>
        <taxon>Microbotryomycetes</taxon>
        <taxon>Sporidiobolales</taxon>
        <taxon>Sporidiobolaceae</taxon>
        <taxon>Rhodotorula</taxon>
    </lineage>
</organism>